<gene>
    <name evidence="1" type="ORF">ODALV1_LOCUS15241</name>
</gene>
<evidence type="ECO:0000313" key="1">
    <source>
        <dbReference type="EMBL" id="CAL8111660.1"/>
    </source>
</evidence>
<comment type="caution">
    <text evidence="1">The sequence shown here is derived from an EMBL/GenBank/DDBJ whole genome shotgun (WGS) entry which is preliminary data.</text>
</comment>
<proteinExistence type="predicted"/>
<protein>
    <submittedName>
        <fullName evidence="1">Uncharacterized protein</fullName>
    </submittedName>
</protein>
<organism evidence="1 2">
    <name type="scientific">Orchesella dallaii</name>
    <dbReference type="NCBI Taxonomy" id="48710"/>
    <lineage>
        <taxon>Eukaryota</taxon>
        <taxon>Metazoa</taxon>
        <taxon>Ecdysozoa</taxon>
        <taxon>Arthropoda</taxon>
        <taxon>Hexapoda</taxon>
        <taxon>Collembola</taxon>
        <taxon>Entomobryomorpha</taxon>
        <taxon>Entomobryoidea</taxon>
        <taxon>Orchesellidae</taxon>
        <taxon>Orchesellinae</taxon>
        <taxon>Orchesella</taxon>
    </lineage>
</organism>
<keyword evidence="2" id="KW-1185">Reference proteome</keyword>
<sequence length="56" mass="6237">MKSSSSSVNSQNEEVGETAKRQLKLNLESGHIDKVCLGLEKKWLKVRCSCLPNGFE</sequence>
<dbReference type="Proteomes" id="UP001642540">
    <property type="component" value="Unassembled WGS sequence"/>
</dbReference>
<dbReference type="EMBL" id="CAXLJM020000046">
    <property type="protein sequence ID" value="CAL8111660.1"/>
    <property type="molecule type" value="Genomic_DNA"/>
</dbReference>
<accession>A0ABP1QTU7</accession>
<name>A0ABP1QTU7_9HEXA</name>
<evidence type="ECO:0000313" key="2">
    <source>
        <dbReference type="Proteomes" id="UP001642540"/>
    </source>
</evidence>
<reference evidence="1 2" key="1">
    <citation type="submission" date="2024-08" db="EMBL/GenBank/DDBJ databases">
        <authorList>
            <person name="Cucini C."/>
            <person name="Frati F."/>
        </authorList>
    </citation>
    <scope>NUCLEOTIDE SEQUENCE [LARGE SCALE GENOMIC DNA]</scope>
</reference>